<feature type="domain" description="XdhC Rossmann" evidence="2">
    <location>
        <begin position="169"/>
        <end position="311"/>
    </location>
</feature>
<reference evidence="3" key="1">
    <citation type="journal article" date="2022" name="Nat. Microbiol.">
        <title>Unique mobile elements and scalable gene flow at the prokaryote-eukaryote boundary revealed by circularized Asgard archaea genomes.</title>
        <authorList>
            <person name="Wu F."/>
            <person name="Speth D.R."/>
            <person name="Philosof A."/>
            <person name="Cremiere A."/>
            <person name="Narayanan A."/>
            <person name="Barco R.A."/>
            <person name="Connon S.A."/>
            <person name="Amend J.P."/>
            <person name="Antoshechkin I.A."/>
            <person name="Orphan V.J."/>
        </authorList>
    </citation>
    <scope>NUCLEOTIDE SEQUENCE</scope>
    <source>
        <strain evidence="3">PM71</strain>
    </source>
</reference>
<dbReference type="Pfam" id="PF02625">
    <property type="entry name" value="XdhC_CoxI"/>
    <property type="match status" value="1"/>
</dbReference>
<evidence type="ECO:0000313" key="3">
    <source>
        <dbReference type="EMBL" id="UJG40723.1"/>
    </source>
</evidence>
<evidence type="ECO:0000259" key="2">
    <source>
        <dbReference type="Pfam" id="PF13478"/>
    </source>
</evidence>
<sequence>MNDEKFWKSVLSELQKGSNVVLVEIIERKGSAPNAEGAKMFVTLEKAEGTVGGGLSEYQLIERAKEKLRKNDFTTEKEFMIHNEKGGEHKSGMVCSGTQTFAIVPIVEKDKSEVQKIINAYNKAEQAIITINEKGLKIELDKMSEKQYEFIEEGEKWTFKENIGLRNRLIIVGGGHVSLAFSRIMKTLDFHITVYDNRENLDTMKNNNYANVKKVIDYEEIEKYVPEGNNVYVTIMSFGHKYDELVLEKLIHKKFKYIGLMASKSKKKKLFENLKQKGISDELLEKVHSPIGISINSITPEEIAISIAAEIVAIKNAEKKK</sequence>
<dbReference type="EMBL" id="CP084166">
    <property type="protein sequence ID" value="UJG40723.1"/>
    <property type="molecule type" value="Genomic_DNA"/>
</dbReference>
<evidence type="ECO:0000259" key="1">
    <source>
        <dbReference type="Pfam" id="PF02625"/>
    </source>
</evidence>
<dbReference type="InterPro" id="IPR027051">
    <property type="entry name" value="XdhC_Rossmann_dom"/>
</dbReference>
<gene>
    <name evidence="3" type="ORF">K9W45_12920</name>
</gene>
<protein>
    <submittedName>
        <fullName evidence="3">XdhC family protein</fullName>
    </submittedName>
</protein>
<dbReference type="Proteomes" id="UP001201020">
    <property type="component" value="Chromosome"/>
</dbReference>
<proteinExistence type="predicted"/>
<feature type="domain" description="XdhC- CoxI" evidence="1">
    <location>
        <begin position="14"/>
        <end position="71"/>
    </location>
</feature>
<dbReference type="AlphaFoldDB" id="A0A9Y1FLM6"/>
<dbReference type="InterPro" id="IPR003777">
    <property type="entry name" value="XdhC_CoxI"/>
</dbReference>
<name>A0A9Y1FLM6_9ARCH</name>
<dbReference type="Gene3D" id="3.40.50.720">
    <property type="entry name" value="NAD(P)-binding Rossmann-like Domain"/>
    <property type="match status" value="1"/>
</dbReference>
<dbReference type="PANTHER" id="PTHR30388">
    <property type="entry name" value="ALDEHYDE OXIDOREDUCTASE MOLYBDENUM COFACTOR ASSEMBLY PROTEIN"/>
    <property type="match status" value="1"/>
</dbReference>
<accession>A0A9Y1FLM6</accession>
<dbReference type="InterPro" id="IPR052698">
    <property type="entry name" value="MoCofactor_Util/Proc"/>
</dbReference>
<dbReference type="PANTHER" id="PTHR30388:SF6">
    <property type="entry name" value="XANTHINE DEHYDROGENASE SUBUNIT A-RELATED"/>
    <property type="match status" value="1"/>
</dbReference>
<dbReference type="Pfam" id="PF13478">
    <property type="entry name" value="XdhC_C"/>
    <property type="match status" value="1"/>
</dbReference>
<organism evidence="3">
    <name type="scientific">Candidatus Heimdallarchaeum aukensis</name>
    <dbReference type="NCBI Taxonomy" id="2876573"/>
    <lineage>
        <taxon>Archaea</taxon>
        <taxon>Promethearchaeati</taxon>
        <taxon>Candidatus Heimdallarchaeota</taxon>
        <taxon>Candidatus Heimdallarchaeia (ex Rinke et al. 2021) (nom. nud.)</taxon>
        <taxon>Candidatus Heimdallarchaeales</taxon>
        <taxon>Candidatus Heimdallarchaeaceae</taxon>
        <taxon>Candidatus Heimdallarchaeum</taxon>
    </lineage>
</organism>